<dbReference type="GO" id="GO:0003677">
    <property type="term" value="F:DNA binding"/>
    <property type="evidence" value="ECO:0007669"/>
    <property type="project" value="UniProtKB-KW"/>
</dbReference>
<dbReference type="SMART" id="SM00345">
    <property type="entry name" value="HTH_GNTR"/>
    <property type="match status" value="1"/>
</dbReference>
<dbReference type="GO" id="GO:0008324">
    <property type="term" value="F:monoatomic cation transmembrane transporter activity"/>
    <property type="evidence" value="ECO:0007669"/>
    <property type="project" value="InterPro"/>
</dbReference>
<dbReference type="Gene3D" id="1.10.10.10">
    <property type="entry name" value="Winged helix-like DNA-binding domain superfamily/Winged helix DNA-binding domain"/>
    <property type="match status" value="1"/>
</dbReference>
<dbReference type="PANTHER" id="PTHR44846">
    <property type="entry name" value="MANNOSYL-D-GLYCERATE TRANSPORT/METABOLISM SYSTEM REPRESSOR MNGR-RELATED"/>
    <property type="match status" value="1"/>
</dbReference>
<reference evidence="6 7" key="1">
    <citation type="submission" date="2018-11" db="EMBL/GenBank/DDBJ databases">
        <title>Genomic Encyclopedia of Type Strains, Phase IV (KMG-IV): sequencing the most valuable type-strain genomes for metagenomic binning, comparative biology and taxonomic classification.</title>
        <authorList>
            <person name="Goeker M."/>
        </authorList>
    </citation>
    <scope>NUCLEOTIDE SEQUENCE [LARGE SCALE GENOMIC DNA]</scope>
    <source>
        <strain evidence="6 7">DSM 26537</strain>
    </source>
</reference>
<evidence type="ECO:0000256" key="2">
    <source>
        <dbReference type="ARBA" id="ARBA00023125"/>
    </source>
</evidence>
<proteinExistence type="predicted"/>
<evidence type="ECO:0000259" key="5">
    <source>
        <dbReference type="PROSITE" id="PS51202"/>
    </source>
</evidence>
<dbReference type="CDD" id="cd07377">
    <property type="entry name" value="WHTH_GntR"/>
    <property type="match status" value="1"/>
</dbReference>
<dbReference type="InterPro" id="IPR000524">
    <property type="entry name" value="Tscrpt_reg_HTH_GntR"/>
</dbReference>
<dbReference type="Pfam" id="PF02080">
    <property type="entry name" value="TrkA_C"/>
    <property type="match status" value="1"/>
</dbReference>
<organism evidence="6 7">
    <name type="scientific">Mobilisporobacter senegalensis</name>
    <dbReference type="NCBI Taxonomy" id="1329262"/>
    <lineage>
        <taxon>Bacteria</taxon>
        <taxon>Bacillati</taxon>
        <taxon>Bacillota</taxon>
        <taxon>Clostridia</taxon>
        <taxon>Lachnospirales</taxon>
        <taxon>Lachnospiraceae</taxon>
        <taxon>Mobilisporobacter</taxon>
    </lineage>
</organism>
<dbReference type="RefSeq" id="WP_123610772.1">
    <property type="nucleotide sequence ID" value="NZ_RJVG01000015.1"/>
</dbReference>
<evidence type="ECO:0000256" key="1">
    <source>
        <dbReference type="ARBA" id="ARBA00023015"/>
    </source>
</evidence>
<dbReference type="Pfam" id="PF00392">
    <property type="entry name" value="GntR"/>
    <property type="match status" value="1"/>
</dbReference>
<dbReference type="InterPro" id="IPR036388">
    <property type="entry name" value="WH-like_DNA-bd_sf"/>
</dbReference>
<evidence type="ECO:0000256" key="3">
    <source>
        <dbReference type="ARBA" id="ARBA00023163"/>
    </source>
</evidence>
<feature type="domain" description="HTH gntR-type" evidence="4">
    <location>
        <begin position="9"/>
        <end position="77"/>
    </location>
</feature>
<keyword evidence="2" id="KW-0238">DNA-binding</keyword>
<dbReference type="InterPro" id="IPR036721">
    <property type="entry name" value="RCK_C_sf"/>
</dbReference>
<dbReference type="PANTHER" id="PTHR44846:SF17">
    <property type="entry name" value="GNTR-FAMILY TRANSCRIPTIONAL REGULATOR"/>
    <property type="match status" value="1"/>
</dbReference>
<sequence length="213" mass="24663">MEKKVNITNPRYQQIAMDIASKIAKKHYIVGEKIYARSAMASQYGVSSETARRAIGILADLDIVETTKGSGVMIKSYEKALEFVHQYNDIQTVYDLKKEITESINRQTKELDYFNHCLSKFIEKTDKFRYINPFTPFEIEIIKECPHLNKTISEVNFWHNTAATIIAIKRDNTLIMSPGPYALFLERDIVYFVGDDNCLERVQNFIHPINQNI</sequence>
<dbReference type="AlphaFoldDB" id="A0A3N1X6B6"/>
<keyword evidence="7" id="KW-1185">Reference proteome</keyword>
<name>A0A3N1X6B6_9FIRM</name>
<dbReference type="GO" id="GO:0045892">
    <property type="term" value="P:negative regulation of DNA-templated transcription"/>
    <property type="evidence" value="ECO:0007669"/>
    <property type="project" value="TreeGrafter"/>
</dbReference>
<evidence type="ECO:0000259" key="4">
    <source>
        <dbReference type="PROSITE" id="PS50949"/>
    </source>
</evidence>
<dbReference type="InterPro" id="IPR050679">
    <property type="entry name" value="Bact_HTH_transcr_reg"/>
</dbReference>
<dbReference type="SUPFAM" id="SSF116726">
    <property type="entry name" value="TrkA C-terminal domain-like"/>
    <property type="match status" value="1"/>
</dbReference>
<gene>
    <name evidence="6" type="ORF">EDD66_11511</name>
</gene>
<evidence type="ECO:0000313" key="7">
    <source>
        <dbReference type="Proteomes" id="UP000273083"/>
    </source>
</evidence>
<accession>A0A3N1X6B6</accession>
<dbReference type="SUPFAM" id="SSF46785">
    <property type="entry name" value="Winged helix' DNA-binding domain"/>
    <property type="match status" value="1"/>
</dbReference>
<dbReference type="OrthoDB" id="226679at2"/>
<evidence type="ECO:0000313" key="6">
    <source>
        <dbReference type="EMBL" id="ROR22326.1"/>
    </source>
</evidence>
<dbReference type="EMBL" id="RJVG01000015">
    <property type="protein sequence ID" value="ROR22326.1"/>
    <property type="molecule type" value="Genomic_DNA"/>
</dbReference>
<feature type="domain" description="RCK C-terminal" evidence="5">
    <location>
        <begin position="123"/>
        <end position="208"/>
    </location>
</feature>
<dbReference type="GO" id="GO:0003700">
    <property type="term" value="F:DNA-binding transcription factor activity"/>
    <property type="evidence" value="ECO:0007669"/>
    <property type="project" value="InterPro"/>
</dbReference>
<keyword evidence="1" id="KW-0805">Transcription regulation</keyword>
<dbReference type="Gene3D" id="3.30.70.1450">
    <property type="entry name" value="Regulator of K+ conductance, C-terminal domain"/>
    <property type="match status" value="1"/>
</dbReference>
<protein>
    <submittedName>
        <fullName evidence="6">Regulatory GntR family protein</fullName>
    </submittedName>
</protein>
<dbReference type="PROSITE" id="PS50949">
    <property type="entry name" value="HTH_GNTR"/>
    <property type="match status" value="1"/>
</dbReference>
<keyword evidence="3" id="KW-0804">Transcription</keyword>
<dbReference type="InterPro" id="IPR006037">
    <property type="entry name" value="RCK_C"/>
</dbReference>
<dbReference type="InterPro" id="IPR036390">
    <property type="entry name" value="WH_DNA-bd_sf"/>
</dbReference>
<dbReference type="Proteomes" id="UP000273083">
    <property type="component" value="Unassembled WGS sequence"/>
</dbReference>
<comment type="caution">
    <text evidence="6">The sequence shown here is derived from an EMBL/GenBank/DDBJ whole genome shotgun (WGS) entry which is preliminary data.</text>
</comment>
<dbReference type="PROSITE" id="PS51202">
    <property type="entry name" value="RCK_C"/>
    <property type="match status" value="1"/>
</dbReference>
<dbReference type="GO" id="GO:0006813">
    <property type="term" value="P:potassium ion transport"/>
    <property type="evidence" value="ECO:0007669"/>
    <property type="project" value="InterPro"/>
</dbReference>